<feature type="compositionally biased region" description="Basic and acidic residues" evidence="1">
    <location>
        <begin position="11"/>
        <end position="25"/>
    </location>
</feature>
<organism evidence="2 3">
    <name type="scientific">Cardiocondyla obscurior</name>
    <dbReference type="NCBI Taxonomy" id="286306"/>
    <lineage>
        <taxon>Eukaryota</taxon>
        <taxon>Metazoa</taxon>
        <taxon>Ecdysozoa</taxon>
        <taxon>Arthropoda</taxon>
        <taxon>Hexapoda</taxon>
        <taxon>Insecta</taxon>
        <taxon>Pterygota</taxon>
        <taxon>Neoptera</taxon>
        <taxon>Endopterygota</taxon>
        <taxon>Hymenoptera</taxon>
        <taxon>Apocrita</taxon>
        <taxon>Aculeata</taxon>
        <taxon>Formicoidea</taxon>
        <taxon>Formicidae</taxon>
        <taxon>Myrmicinae</taxon>
        <taxon>Cardiocondyla</taxon>
    </lineage>
</organism>
<dbReference type="Proteomes" id="UP001430953">
    <property type="component" value="Unassembled WGS sequence"/>
</dbReference>
<gene>
    <name evidence="2" type="ORF">PUN28_013047</name>
</gene>
<evidence type="ECO:0000256" key="1">
    <source>
        <dbReference type="SAM" id="MobiDB-lite"/>
    </source>
</evidence>
<evidence type="ECO:0000313" key="3">
    <source>
        <dbReference type="Proteomes" id="UP001430953"/>
    </source>
</evidence>
<dbReference type="AlphaFoldDB" id="A0AAW2FAP1"/>
<accession>A0AAW2FAP1</accession>
<keyword evidence="3" id="KW-1185">Reference proteome</keyword>
<reference evidence="2 3" key="1">
    <citation type="submission" date="2023-03" db="EMBL/GenBank/DDBJ databases">
        <title>High recombination rates correlate with genetic variation in Cardiocondyla obscurior ants.</title>
        <authorList>
            <person name="Errbii M."/>
        </authorList>
    </citation>
    <scope>NUCLEOTIDE SEQUENCE [LARGE SCALE GENOMIC DNA]</scope>
    <source>
        <strain evidence="2">Alpha-2009</strain>
        <tissue evidence="2">Whole body</tissue>
    </source>
</reference>
<protein>
    <submittedName>
        <fullName evidence="2">Uncharacterized protein</fullName>
    </submittedName>
</protein>
<feature type="region of interest" description="Disordered" evidence="1">
    <location>
        <begin position="1"/>
        <end position="59"/>
    </location>
</feature>
<evidence type="ECO:0000313" key="2">
    <source>
        <dbReference type="EMBL" id="KAL0111584.1"/>
    </source>
</evidence>
<comment type="caution">
    <text evidence="2">The sequence shown here is derived from an EMBL/GenBank/DDBJ whole genome shotgun (WGS) entry which is preliminary data.</text>
</comment>
<name>A0AAW2FAP1_9HYME</name>
<dbReference type="EMBL" id="JADYXP020000013">
    <property type="protein sequence ID" value="KAL0111584.1"/>
    <property type="molecule type" value="Genomic_DNA"/>
</dbReference>
<feature type="compositionally biased region" description="Basic residues" evidence="1">
    <location>
        <begin position="26"/>
        <end position="38"/>
    </location>
</feature>
<proteinExistence type="predicted"/>
<sequence>MKVEINFQPLGERKKERASARYEARGRKKGKKREKKKEKPSSRPAESGNHVSRRKRRHGWGFVTSSSRLLSSLTSWATRCGACWDPRRGPTRFTRRRSQYLATVIIRDYQYEAFNMYQCRIV</sequence>